<dbReference type="Gene3D" id="1.25.40.10">
    <property type="entry name" value="Tetratricopeptide repeat domain"/>
    <property type="match status" value="4"/>
</dbReference>
<keyword evidence="5" id="KW-1185">Reference proteome</keyword>
<dbReference type="AlphaFoldDB" id="A0AAP0EMY3"/>
<evidence type="ECO:0008006" key="6">
    <source>
        <dbReference type="Google" id="ProtNLM"/>
    </source>
</evidence>
<dbReference type="GO" id="GO:0009451">
    <property type="term" value="P:RNA modification"/>
    <property type="evidence" value="ECO:0007669"/>
    <property type="project" value="InterPro"/>
</dbReference>
<feature type="repeat" description="PPR" evidence="2">
    <location>
        <begin position="114"/>
        <end position="148"/>
    </location>
</feature>
<accession>A0AAP0EMY3</accession>
<dbReference type="PROSITE" id="PS51375">
    <property type="entry name" value="PPR"/>
    <property type="match status" value="5"/>
</dbReference>
<evidence type="ECO:0000256" key="1">
    <source>
        <dbReference type="ARBA" id="ARBA00022737"/>
    </source>
</evidence>
<dbReference type="FunFam" id="1.25.40.10:FF:000242">
    <property type="entry name" value="Pentatricopeptide repeat-containing protein"/>
    <property type="match status" value="1"/>
</dbReference>
<dbReference type="NCBIfam" id="TIGR00756">
    <property type="entry name" value="PPR"/>
    <property type="match status" value="5"/>
</dbReference>
<gene>
    <name evidence="4" type="ORF">Sjap_021741</name>
</gene>
<dbReference type="GO" id="GO:0003723">
    <property type="term" value="F:RNA binding"/>
    <property type="evidence" value="ECO:0007669"/>
    <property type="project" value="InterPro"/>
</dbReference>
<dbReference type="EMBL" id="JBBNAE010000009">
    <property type="protein sequence ID" value="KAK9096244.1"/>
    <property type="molecule type" value="Genomic_DNA"/>
</dbReference>
<dbReference type="InterPro" id="IPR011990">
    <property type="entry name" value="TPR-like_helical_dom_sf"/>
</dbReference>
<feature type="repeat" description="PPR" evidence="2">
    <location>
        <begin position="176"/>
        <end position="210"/>
    </location>
</feature>
<feature type="repeat" description="PPR" evidence="2">
    <location>
        <begin position="477"/>
        <end position="511"/>
    </location>
</feature>
<evidence type="ECO:0000313" key="4">
    <source>
        <dbReference type="EMBL" id="KAK9096244.1"/>
    </source>
</evidence>
<dbReference type="PANTHER" id="PTHR47926">
    <property type="entry name" value="PENTATRICOPEPTIDE REPEAT-CONTAINING PROTEIN"/>
    <property type="match status" value="1"/>
</dbReference>
<feature type="compositionally biased region" description="Polar residues" evidence="3">
    <location>
        <begin position="1"/>
        <end position="16"/>
    </location>
</feature>
<dbReference type="FunFam" id="1.25.40.10:FF:000442">
    <property type="entry name" value="Pentatricopeptide repeat-containing protein At3g49710"/>
    <property type="match status" value="1"/>
</dbReference>
<feature type="repeat" description="PPR" evidence="2">
    <location>
        <begin position="275"/>
        <end position="309"/>
    </location>
</feature>
<dbReference type="Proteomes" id="UP001417504">
    <property type="component" value="Unassembled WGS sequence"/>
</dbReference>
<dbReference type="InterPro" id="IPR046960">
    <property type="entry name" value="PPR_At4g14850-like_plant"/>
</dbReference>
<proteinExistence type="predicted"/>
<sequence length="727" mass="81347">MTESQSMSFSKQGSESRGSRFGVVHDAASRSGLHSVEASSTGGPNVVGWYASKLTKLVLAMLNYFKPFSNKFATLSNNIISLYSDLISHSLHINNSNLTKIIHAQLIKTGIYGRTFLGNRLLDAFCRFGDIGNAQKLFDEMPERNCYTWNVMLIGLFKCGCVERGRHLFDEMPQPDVVSWNSMISGYCSNGFIGYGLEVFRRMVSVGVMPSAFTYSILMSCVSFGVQAKEIHGCVIRSGLGLSNVVLGNYFVKVYGELKLLEYAFGVFRNMDEVDVISWNSLILGCDKSGYGDLGLVQFGLMRFGGYSPDHFTMSTVLAICCSLQALEKGKQVFSLSVVMGFISNSIVSSAIIDMFSKCGRLDESVKLFKEMHRWDSAICNSMISGYSWHGFHLTAIQLFMSTLRNDLSPTEFTLSNVLSSTSCFLPSELGIQIHSMVLKMGFKSYAVVATSLVDMYCKSGLIDSAFKIFGKMDTRDLVSWNSIIMGFARYGSSIEAMELFEQLGKEGPLPDKITFTGVLLACCHGGLFVEGMNIFSSMEKRYGVIPSMEHYTCVVSMMCQSGNLSKALDIIETMPQKPDFMIWRLLIYASQTYGMRAAIARYALWKRDLNTISSLVYLLKHMDISQRCRTTHLVRIIKAELTNLRFSDSCSFLVTGDSFVVEKANNTRLLGSTPHIESLVKTLTQKMVRNKTFLYYDVLSIVFAKDYTTEQMQWSSPIWLEMPTMR</sequence>
<protein>
    <recommendedName>
        <fullName evidence="6">Pentatricopeptide repeat-containing protein</fullName>
    </recommendedName>
</protein>
<evidence type="ECO:0000256" key="3">
    <source>
        <dbReference type="SAM" id="MobiDB-lite"/>
    </source>
</evidence>
<feature type="repeat" description="PPR" evidence="2">
    <location>
        <begin position="345"/>
        <end position="379"/>
    </location>
</feature>
<feature type="region of interest" description="Disordered" evidence="3">
    <location>
        <begin position="1"/>
        <end position="20"/>
    </location>
</feature>
<comment type="caution">
    <text evidence="4">The sequence shown here is derived from an EMBL/GenBank/DDBJ whole genome shotgun (WGS) entry which is preliminary data.</text>
</comment>
<reference evidence="4 5" key="1">
    <citation type="submission" date="2024-01" db="EMBL/GenBank/DDBJ databases">
        <title>Genome assemblies of Stephania.</title>
        <authorList>
            <person name="Yang L."/>
        </authorList>
    </citation>
    <scope>NUCLEOTIDE SEQUENCE [LARGE SCALE GENOMIC DNA]</scope>
    <source>
        <strain evidence="4">QJT</strain>
        <tissue evidence="4">Leaf</tissue>
    </source>
</reference>
<organism evidence="4 5">
    <name type="scientific">Stephania japonica</name>
    <dbReference type="NCBI Taxonomy" id="461633"/>
    <lineage>
        <taxon>Eukaryota</taxon>
        <taxon>Viridiplantae</taxon>
        <taxon>Streptophyta</taxon>
        <taxon>Embryophyta</taxon>
        <taxon>Tracheophyta</taxon>
        <taxon>Spermatophyta</taxon>
        <taxon>Magnoliopsida</taxon>
        <taxon>Ranunculales</taxon>
        <taxon>Menispermaceae</taxon>
        <taxon>Menispermoideae</taxon>
        <taxon>Cissampelideae</taxon>
        <taxon>Stephania</taxon>
    </lineage>
</organism>
<dbReference type="Pfam" id="PF01535">
    <property type="entry name" value="PPR"/>
    <property type="match status" value="6"/>
</dbReference>
<dbReference type="InterPro" id="IPR002885">
    <property type="entry name" value="PPR_rpt"/>
</dbReference>
<evidence type="ECO:0000256" key="2">
    <source>
        <dbReference type="PROSITE-ProRule" id="PRU00708"/>
    </source>
</evidence>
<evidence type="ECO:0000313" key="5">
    <source>
        <dbReference type="Proteomes" id="UP001417504"/>
    </source>
</evidence>
<dbReference type="PANTHER" id="PTHR47926:SF479">
    <property type="entry name" value="PENTACOTRIPEPTIDE-REPEAT REGION OF PRORP DOMAIN-CONTAINING PROTEIN"/>
    <property type="match status" value="1"/>
</dbReference>
<name>A0AAP0EMY3_9MAGN</name>
<dbReference type="Pfam" id="PF13041">
    <property type="entry name" value="PPR_2"/>
    <property type="match status" value="2"/>
</dbReference>
<keyword evidence="1" id="KW-0677">Repeat</keyword>